<sequence>MMIIKFTPRIPSGYRIQSLNQRKPVIVLLFVVTLAAIFMVTLPVKETFFPYPLWKDVSTYQIIKMHLSARPTNTNRAWACPNVSEAGVRKMDLDLSQIQFYDDVEEKLKQLSEKEKWKTGFAPALSRDDKISLLHVYAVFKHALDRARLGHILLHGSAIGAWRHQGITPWDDDIDVGINVDDWMEVKKALSCISGFTLDASTNSKWSFFKSDGHVIPDNAKKLWPFLDIFLYTQDERYVWALNYVHLTKFVFLKDDMFPAQLLPFESLLVPVPRNLRKVLNQEYIDPDYCASHNTNHKTGAYETTVKVPCSDISDLYKMNFSPY</sequence>
<reference evidence="3 4" key="1">
    <citation type="submission" date="2024-04" db="EMBL/GenBank/DDBJ databases">
        <authorList>
            <consortium name="Genoscope - CEA"/>
            <person name="William W."/>
        </authorList>
    </citation>
    <scope>NUCLEOTIDE SEQUENCE [LARGE SCALE GENOMIC DNA]</scope>
</reference>
<keyword evidence="4" id="KW-1185">Reference proteome</keyword>
<keyword evidence="1" id="KW-1133">Transmembrane helix</keyword>
<feature type="transmembrane region" description="Helical" evidence="1">
    <location>
        <begin position="25"/>
        <end position="44"/>
    </location>
</feature>
<accession>A0AAV2I5U0</accession>
<dbReference type="Proteomes" id="UP001497497">
    <property type="component" value="Unassembled WGS sequence"/>
</dbReference>
<dbReference type="PANTHER" id="PTHR43404">
    <property type="entry name" value="LIPOPOLYSACCHARIDE CHOLINEPHOSPHOTRANSFERASE LICD"/>
    <property type="match status" value="1"/>
</dbReference>
<dbReference type="EMBL" id="CAXITT010000439">
    <property type="protein sequence ID" value="CAL1541567.1"/>
    <property type="molecule type" value="Genomic_DNA"/>
</dbReference>
<dbReference type="InterPro" id="IPR007074">
    <property type="entry name" value="LicD/FKTN/FKRP_NTP_transf"/>
</dbReference>
<keyword evidence="1" id="KW-0472">Membrane</keyword>
<protein>
    <recommendedName>
        <fullName evidence="2">LicD/FKTN/FKRP nucleotidyltransferase domain-containing protein</fullName>
    </recommendedName>
</protein>
<name>A0AAV2I5U0_LYMST</name>
<comment type="caution">
    <text evidence="3">The sequence shown here is derived from an EMBL/GenBank/DDBJ whole genome shotgun (WGS) entry which is preliminary data.</text>
</comment>
<dbReference type="InterPro" id="IPR052942">
    <property type="entry name" value="LPS_cholinephosphotransferase"/>
</dbReference>
<evidence type="ECO:0000313" key="3">
    <source>
        <dbReference type="EMBL" id="CAL1541567.1"/>
    </source>
</evidence>
<evidence type="ECO:0000259" key="2">
    <source>
        <dbReference type="Pfam" id="PF04991"/>
    </source>
</evidence>
<gene>
    <name evidence="3" type="ORF">GSLYS_00015173001</name>
</gene>
<dbReference type="AlphaFoldDB" id="A0AAV2I5U0"/>
<organism evidence="3 4">
    <name type="scientific">Lymnaea stagnalis</name>
    <name type="common">Great pond snail</name>
    <name type="synonym">Helix stagnalis</name>
    <dbReference type="NCBI Taxonomy" id="6523"/>
    <lineage>
        <taxon>Eukaryota</taxon>
        <taxon>Metazoa</taxon>
        <taxon>Spiralia</taxon>
        <taxon>Lophotrochozoa</taxon>
        <taxon>Mollusca</taxon>
        <taxon>Gastropoda</taxon>
        <taxon>Heterobranchia</taxon>
        <taxon>Euthyneura</taxon>
        <taxon>Panpulmonata</taxon>
        <taxon>Hygrophila</taxon>
        <taxon>Lymnaeoidea</taxon>
        <taxon>Lymnaeidae</taxon>
        <taxon>Lymnaea</taxon>
    </lineage>
</organism>
<keyword evidence="1" id="KW-0812">Transmembrane</keyword>
<evidence type="ECO:0000256" key="1">
    <source>
        <dbReference type="SAM" id="Phobius"/>
    </source>
</evidence>
<proteinExistence type="predicted"/>
<dbReference type="Pfam" id="PF04991">
    <property type="entry name" value="LicD"/>
    <property type="match status" value="1"/>
</dbReference>
<dbReference type="GO" id="GO:0009100">
    <property type="term" value="P:glycoprotein metabolic process"/>
    <property type="evidence" value="ECO:0007669"/>
    <property type="project" value="UniProtKB-ARBA"/>
</dbReference>
<dbReference type="PANTHER" id="PTHR43404:SF1">
    <property type="entry name" value="MNN4P"/>
    <property type="match status" value="1"/>
</dbReference>
<evidence type="ECO:0000313" key="4">
    <source>
        <dbReference type="Proteomes" id="UP001497497"/>
    </source>
</evidence>
<feature type="domain" description="LicD/FKTN/FKRP nucleotidyltransferase" evidence="2">
    <location>
        <begin position="151"/>
        <end position="191"/>
    </location>
</feature>